<comment type="similarity">
    <text evidence="1 4">Belongs to the RNase T2 family.</text>
</comment>
<dbReference type="SUPFAM" id="SSF55895">
    <property type="entry name" value="Ribonuclease Rh-like"/>
    <property type="match status" value="1"/>
</dbReference>
<evidence type="ECO:0000313" key="7">
    <source>
        <dbReference type="EMBL" id="TNY23724.1"/>
    </source>
</evidence>
<evidence type="ECO:0000256" key="5">
    <source>
        <dbReference type="SAM" id="SignalP"/>
    </source>
</evidence>
<name>A0A5C5G5W8_9BASI</name>
<sequence length="427" mass="46231">MLRIAFLAASAATCVVADPSPNLRNVVEGFLDKVQDKAQNLLGLNACPAPFLLPTSCSNGQSPSTKGLNECCTNVPGGLQLQTQFWNAQPDIGPESSWSVHGLWPDNCDGSYEQYCDPSREYTNIRQILTDKGETDLLAKMDVLWKSNTDDDESLWVHEWGKVRSFLAFELIRTCISTLNTTCYGRSYKQYDEVVDYFERAMDLFETLPTYDWLSAEGIVPSRTKTYTADALQAAIKKHYGHDVYFGCNSAGELDEVWYYFVTRGPVAGGKYVPVEVVGSKGSCPATGIKYIPKDGKAAGGTDPTGKYTSAFLNVEYDSAPKGCLISSGKWYTTGTCATFRLYGDLSSPFTMTTSKGPCTVSAGAQLSCAAGNAGSTFTLDADNYLSYEGSSDFFASVVAEGSVQASVFASSSEASVPIKVRYGTPQ</sequence>
<evidence type="ECO:0000313" key="8">
    <source>
        <dbReference type="Proteomes" id="UP000311382"/>
    </source>
</evidence>
<dbReference type="Pfam" id="PF00445">
    <property type="entry name" value="Ribonuclease_T2"/>
    <property type="match status" value="1"/>
</dbReference>
<dbReference type="OrthoDB" id="435754at2759"/>
<feature type="chain" id="PRO_5022968392" description="Ribonuclease T2-like" evidence="5">
    <location>
        <begin position="18"/>
        <end position="427"/>
    </location>
</feature>
<dbReference type="Proteomes" id="UP000311382">
    <property type="component" value="Unassembled WGS sequence"/>
</dbReference>
<dbReference type="PANTHER" id="PTHR11240">
    <property type="entry name" value="RIBONUCLEASE T2"/>
    <property type="match status" value="1"/>
</dbReference>
<dbReference type="GO" id="GO:0033897">
    <property type="term" value="F:ribonuclease T2 activity"/>
    <property type="evidence" value="ECO:0007669"/>
    <property type="project" value="InterPro"/>
</dbReference>
<dbReference type="InterPro" id="IPR033697">
    <property type="entry name" value="Ribonuclease_T2_eukaryotic"/>
</dbReference>
<comment type="caution">
    <text evidence="7">The sequence shown here is derived from an EMBL/GenBank/DDBJ whole genome shotgun (WGS) entry which is preliminary data.</text>
</comment>
<keyword evidence="2" id="KW-1015">Disulfide bond</keyword>
<evidence type="ECO:0000256" key="2">
    <source>
        <dbReference type="ARBA" id="ARBA00023157"/>
    </source>
</evidence>
<dbReference type="AlphaFoldDB" id="A0A5C5G5W8"/>
<gene>
    <name evidence="7" type="ORF">DMC30DRAFT_444060</name>
</gene>
<reference evidence="7 8" key="1">
    <citation type="submission" date="2019-03" db="EMBL/GenBank/DDBJ databases">
        <title>Rhodosporidium diobovatum UCD-FST 08-225 genome sequencing, assembly, and annotation.</title>
        <authorList>
            <person name="Fakankun I.U."/>
            <person name="Fristensky B."/>
            <person name="Levin D.B."/>
        </authorList>
    </citation>
    <scope>NUCLEOTIDE SEQUENCE [LARGE SCALE GENOMIC DNA]</scope>
    <source>
        <strain evidence="7 8">UCD-FST 08-225</strain>
    </source>
</reference>
<dbReference type="GO" id="GO:0006401">
    <property type="term" value="P:RNA catabolic process"/>
    <property type="evidence" value="ECO:0007669"/>
    <property type="project" value="TreeGrafter"/>
</dbReference>
<dbReference type="GO" id="GO:0005576">
    <property type="term" value="C:extracellular region"/>
    <property type="evidence" value="ECO:0007669"/>
    <property type="project" value="TreeGrafter"/>
</dbReference>
<keyword evidence="5" id="KW-0732">Signal</keyword>
<feature type="signal peptide" evidence="5">
    <location>
        <begin position="1"/>
        <end position="17"/>
    </location>
</feature>
<evidence type="ECO:0000256" key="1">
    <source>
        <dbReference type="ARBA" id="ARBA00007469"/>
    </source>
</evidence>
<dbReference type="Gene3D" id="3.90.730.10">
    <property type="entry name" value="Ribonuclease T2-like"/>
    <property type="match status" value="1"/>
</dbReference>
<dbReference type="InterPro" id="IPR036430">
    <property type="entry name" value="RNase_T2-like_sf"/>
</dbReference>
<accession>A0A5C5G5W8</accession>
<dbReference type="InterPro" id="IPR057328">
    <property type="entry name" value="RNaseT2L_C"/>
</dbReference>
<dbReference type="PROSITE" id="PS00530">
    <property type="entry name" value="RNASE_T2_1"/>
    <property type="match status" value="1"/>
</dbReference>
<evidence type="ECO:0000256" key="3">
    <source>
        <dbReference type="ARBA" id="ARBA00071169"/>
    </source>
</evidence>
<organism evidence="7 8">
    <name type="scientific">Rhodotorula diobovata</name>
    <dbReference type="NCBI Taxonomy" id="5288"/>
    <lineage>
        <taxon>Eukaryota</taxon>
        <taxon>Fungi</taxon>
        <taxon>Dikarya</taxon>
        <taxon>Basidiomycota</taxon>
        <taxon>Pucciniomycotina</taxon>
        <taxon>Microbotryomycetes</taxon>
        <taxon>Sporidiobolales</taxon>
        <taxon>Sporidiobolaceae</taxon>
        <taxon>Rhodotorula</taxon>
    </lineage>
</organism>
<dbReference type="EMBL" id="SOZI01000008">
    <property type="protein sequence ID" value="TNY23724.1"/>
    <property type="molecule type" value="Genomic_DNA"/>
</dbReference>
<dbReference type="STRING" id="5288.A0A5C5G5W8"/>
<feature type="domain" description="RNase T2-like C-terminal" evidence="6">
    <location>
        <begin position="309"/>
        <end position="421"/>
    </location>
</feature>
<evidence type="ECO:0000259" key="6">
    <source>
        <dbReference type="Pfam" id="PF25488"/>
    </source>
</evidence>
<dbReference type="InterPro" id="IPR018188">
    <property type="entry name" value="RNase_T2_His_AS_1"/>
</dbReference>
<dbReference type="InterPro" id="IPR001568">
    <property type="entry name" value="RNase_T2-like"/>
</dbReference>
<proteinExistence type="inferred from homology"/>
<dbReference type="PANTHER" id="PTHR11240:SF22">
    <property type="entry name" value="RIBONUCLEASE T2"/>
    <property type="match status" value="1"/>
</dbReference>
<dbReference type="GO" id="GO:0003723">
    <property type="term" value="F:RNA binding"/>
    <property type="evidence" value="ECO:0007669"/>
    <property type="project" value="InterPro"/>
</dbReference>
<keyword evidence="8" id="KW-1185">Reference proteome</keyword>
<protein>
    <recommendedName>
        <fullName evidence="3">Ribonuclease T2-like</fullName>
    </recommendedName>
</protein>
<dbReference type="CDD" id="cd01061">
    <property type="entry name" value="RNase_T2_euk"/>
    <property type="match status" value="1"/>
</dbReference>
<evidence type="ECO:0000256" key="4">
    <source>
        <dbReference type="RuleBase" id="RU004328"/>
    </source>
</evidence>
<dbReference type="Pfam" id="PF25488">
    <property type="entry name" value="RNaseT2L_C"/>
    <property type="match status" value="1"/>
</dbReference>